<evidence type="ECO:0000313" key="1">
    <source>
        <dbReference type="EMBL" id="OWZ17885.1"/>
    </source>
</evidence>
<accession>A0A225WJT4</accession>
<dbReference type="AlphaFoldDB" id="A0A225WJT4"/>
<sequence length="88" mass="10565">MQRSVFRLTKMQREQLLLHLINLIYSRAWTRKGTCVFEEKRSVCNMSSYCTQITQRNISRRICIPADICGLTTQEVDSYCWQYYYLPN</sequence>
<proteinExistence type="predicted"/>
<dbReference type="Proteomes" id="UP000198211">
    <property type="component" value="Unassembled WGS sequence"/>
</dbReference>
<keyword evidence="2" id="KW-1185">Reference proteome</keyword>
<reference evidence="2" key="1">
    <citation type="submission" date="2017-03" db="EMBL/GenBank/DDBJ databases">
        <title>Phytopthora megakarya and P. palmivora, two closely related causual agents of cacao black pod achieved similar genome size and gene model numbers by different mechanisms.</title>
        <authorList>
            <person name="Ali S."/>
            <person name="Shao J."/>
            <person name="Larry D.J."/>
            <person name="Kronmiller B."/>
            <person name="Shen D."/>
            <person name="Strem M.D."/>
            <person name="Melnick R.L."/>
            <person name="Guiltinan M.J."/>
            <person name="Tyler B.M."/>
            <person name="Meinhardt L.W."/>
            <person name="Bailey B.A."/>
        </authorList>
    </citation>
    <scope>NUCLEOTIDE SEQUENCE [LARGE SCALE GENOMIC DNA]</scope>
    <source>
        <strain evidence="2">zdho120</strain>
    </source>
</reference>
<gene>
    <name evidence="1" type="ORF">PHMEG_0008115</name>
</gene>
<organism evidence="1 2">
    <name type="scientific">Phytophthora megakarya</name>
    <dbReference type="NCBI Taxonomy" id="4795"/>
    <lineage>
        <taxon>Eukaryota</taxon>
        <taxon>Sar</taxon>
        <taxon>Stramenopiles</taxon>
        <taxon>Oomycota</taxon>
        <taxon>Peronosporomycetes</taxon>
        <taxon>Peronosporales</taxon>
        <taxon>Peronosporaceae</taxon>
        <taxon>Phytophthora</taxon>
    </lineage>
</organism>
<dbReference type="EMBL" id="NBNE01000677">
    <property type="protein sequence ID" value="OWZ17885.1"/>
    <property type="molecule type" value="Genomic_DNA"/>
</dbReference>
<protein>
    <submittedName>
        <fullName evidence="1">Uncharacterized protein</fullName>
    </submittedName>
</protein>
<name>A0A225WJT4_9STRA</name>
<comment type="caution">
    <text evidence="1">The sequence shown here is derived from an EMBL/GenBank/DDBJ whole genome shotgun (WGS) entry which is preliminary data.</text>
</comment>
<evidence type="ECO:0000313" key="2">
    <source>
        <dbReference type="Proteomes" id="UP000198211"/>
    </source>
</evidence>